<proteinExistence type="predicted"/>
<sequence length="412" mass="46312">METSNSYLKCTSTSSNVNMSKTVNFASPISPQIQSNTPSDSASNDGVSKCPGCEQLKKELKVTKETWRNYCKSEVVKETKMVRDRYEAEKKNNALLANKITELTNDIKVKQKLCCDANANLAKEREVNEQLIKENNVLPSILGRATDLILENKRYRTEAEEFFLEFNNLLQKSLNDVTCQTDLSGDNATNIIAHIGEVVIKKVQLDAAIARLLEVAKPSNSPVSVPNGIHFIGENFQNFTCSKRRLERCDTLSPTSWEQNDDTVICNGANDSDIEFLEETQTQRPKAFTPEKNDGVGLSQPNSVKSRRARKRRLLSGKENEVHLNGDVEIPILLNNSTDVNSESSNTHRMIVAFNEFLKEFGCDPSKTSLDLVNEFLTKESLSSTFDSMDVDCIKDVLKEYADDYIDKLRKN</sequence>
<evidence type="ECO:0000313" key="3">
    <source>
        <dbReference type="WBParaSite" id="Minc3s02977g32287"/>
    </source>
</evidence>
<feature type="compositionally biased region" description="Polar residues" evidence="1">
    <location>
        <begin position="28"/>
        <end position="46"/>
    </location>
</feature>
<name>A0A914MWW9_MELIC</name>
<evidence type="ECO:0000313" key="2">
    <source>
        <dbReference type="Proteomes" id="UP000887563"/>
    </source>
</evidence>
<dbReference type="Proteomes" id="UP000887563">
    <property type="component" value="Unplaced"/>
</dbReference>
<evidence type="ECO:0000256" key="1">
    <source>
        <dbReference type="SAM" id="MobiDB-lite"/>
    </source>
</evidence>
<protein>
    <submittedName>
        <fullName evidence="3">Uncharacterized protein</fullName>
    </submittedName>
</protein>
<reference evidence="3" key="1">
    <citation type="submission" date="2022-11" db="UniProtKB">
        <authorList>
            <consortium name="WormBaseParasite"/>
        </authorList>
    </citation>
    <scope>IDENTIFICATION</scope>
</reference>
<organism evidence="2 3">
    <name type="scientific">Meloidogyne incognita</name>
    <name type="common">Southern root-knot nematode worm</name>
    <name type="synonym">Oxyuris incognita</name>
    <dbReference type="NCBI Taxonomy" id="6306"/>
    <lineage>
        <taxon>Eukaryota</taxon>
        <taxon>Metazoa</taxon>
        <taxon>Ecdysozoa</taxon>
        <taxon>Nematoda</taxon>
        <taxon>Chromadorea</taxon>
        <taxon>Rhabditida</taxon>
        <taxon>Tylenchina</taxon>
        <taxon>Tylenchomorpha</taxon>
        <taxon>Tylenchoidea</taxon>
        <taxon>Meloidogynidae</taxon>
        <taxon>Meloidogyninae</taxon>
        <taxon>Meloidogyne</taxon>
        <taxon>Meloidogyne incognita group</taxon>
    </lineage>
</organism>
<accession>A0A914MWW9</accession>
<keyword evidence="2" id="KW-1185">Reference proteome</keyword>
<dbReference type="AlphaFoldDB" id="A0A914MWW9"/>
<feature type="region of interest" description="Disordered" evidence="1">
    <location>
        <begin position="287"/>
        <end position="309"/>
    </location>
</feature>
<dbReference type="WBParaSite" id="Minc3s02977g32287">
    <property type="protein sequence ID" value="Minc3s02977g32287"/>
    <property type="gene ID" value="Minc3s02977g32287"/>
</dbReference>
<feature type="region of interest" description="Disordered" evidence="1">
    <location>
        <begin position="28"/>
        <end position="48"/>
    </location>
</feature>